<evidence type="ECO:0000256" key="1">
    <source>
        <dbReference type="SAM" id="MobiDB-lite"/>
    </source>
</evidence>
<dbReference type="AlphaFoldDB" id="A0A0M9A523"/>
<name>A0A0M9A523_9HYME</name>
<evidence type="ECO:0000313" key="2">
    <source>
        <dbReference type="EMBL" id="KOX77390.1"/>
    </source>
</evidence>
<dbReference type="EMBL" id="KQ435732">
    <property type="protein sequence ID" value="KOX77390.1"/>
    <property type="molecule type" value="Genomic_DNA"/>
</dbReference>
<accession>A0A0M9A523</accession>
<sequence length="88" mass="10470">MNRRKKTKEKEKINQNGAYSPKANVHENEMKNLFLLYLLLVRLNTYTHTFKAHLFVKILSTRVLFLVLFRDKNINSLFCFVPFGGHDR</sequence>
<keyword evidence="3" id="KW-1185">Reference proteome</keyword>
<gene>
    <name evidence="2" type="ORF">WN51_09712</name>
</gene>
<feature type="region of interest" description="Disordered" evidence="1">
    <location>
        <begin position="1"/>
        <end position="20"/>
    </location>
</feature>
<dbReference type="Proteomes" id="UP000053105">
    <property type="component" value="Unassembled WGS sequence"/>
</dbReference>
<organism evidence="2 3">
    <name type="scientific">Melipona quadrifasciata</name>
    <dbReference type="NCBI Taxonomy" id="166423"/>
    <lineage>
        <taxon>Eukaryota</taxon>
        <taxon>Metazoa</taxon>
        <taxon>Ecdysozoa</taxon>
        <taxon>Arthropoda</taxon>
        <taxon>Hexapoda</taxon>
        <taxon>Insecta</taxon>
        <taxon>Pterygota</taxon>
        <taxon>Neoptera</taxon>
        <taxon>Endopterygota</taxon>
        <taxon>Hymenoptera</taxon>
        <taxon>Apocrita</taxon>
        <taxon>Aculeata</taxon>
        <taxon>Apoidea</taxon>
        <taxon>Anthophila</taxon>
        <taxon>Apidae</taxon>
        <taxon>Melipona</taxon>
    </lineage>
</organism>
<evidence type="ECO:0000313" key="3">
    <source>
        <dbReference type="Proteomes" id="UP000053105"/>
    </source>
</evidence>
<reference evidence="2 3" key="1">
    <citation type="submission" date="2015-07" db="EMBL/GenBank/DDBJ databases">
        <title>The genome of Melipona quadrifasciata.</title>
        <authorList>
            <person name="Pan H."/>
            <person name="Kapheim K."/>
        </authorList>
    </citation>
    <scope>NUCLEOTIDE SEQUENCE [LARGE SCALE GENOMIC DNA]</scope>
    <source>
        <strain evidence="2">0111107301</strain>
        <tissue evidence="2">Whole body</tissue>
    </source>
</reference>
<protein>
    <submittedName>
        <fullName evidence="2">Uncharacterized protein</fullName>
    </submittedName>
</protein>
<proteinExistence type="predicted"/>